<dbReference type="InterPro" id="IPR055360">
    <property type="entry name" value="bAvd"/>
</dbReference>
<sequence>MQNLKVLQKAYDMTNYGYVALRQFPKSEKYGLAAEIKLAMLHLMKHIIACNRKYYKKTSIQEIDIALDTLRMYIRLAKDLHFLDLKRYENWAKMLNELGRMVGGWMKSIQQ</sequence>
<evidence type="ECO:0000313" key="3">
    <source>
        <dbReference type="Proteomes" id="UP000677234"/>
    </source>
</evidence>
<keyword evidence="3" id="KW-1185">Reference proteome</keyword>
<dbReference type="Pfam" id="PF22296">
    <property type="entry name" value="bAvd"/>
    <property type="match status" value="1"/>
</dbReference>
<dbReference type="RefSeq" id="WP_212138921.1">
    <property type="nucleotide sequence ID" value="NZ_CP073708.1"/>
</dbReference>
<dbReference type="InterPro" id="IPR012657">
    <property type="entry name" value="23S_rRNA-intervening_sequence"/>
</dbReference>
<evidence type="ECO:0000259" key="1">
    <source>
        <dbReference type="Pfam" id="PF22296"/>
    </source>
</evidence>
<dbReference type="SUPFAM" id="SSF158446">
    <property type="entry name" value="IVS-encoded protein-like"/>
    <property type="match status" value="1"/>
</dbReference>
<evidence type="ECO:0000313" key="2">
    <source>
        <dbReference type="EMBL" id="QUO43470.1"/>
    </source>
</evidence>
<accession>A0ABX7ZAX6</accession>
<dbReference type="Proteomes" id="UP000677234">
    <property type="component" value="Chromosome"/>
</dbReference>
<feature type="domain" description="bAvd-like" evidence="1">
    <location>
        <begin position="7"/>
        <end position="109"/>
    </location>
</feature>
<dbReference type="NCBIfam" id="NF033474">
    <property type="entry name" value="DivGenRetAVD"/>
    <property type="match status" value="1"/>
</dbReference>
<dbReference type="EMBL" id="CP073708">
    <property type="protein sequence ID" value="QUO43470.1"/>
    <property type="molecule type" value="Genomic_DNA"/>
</dbReference>
<proteinExistence type="predicted"/>
<gene>
    <name evidence="2" type="primary">avd</name>
    <name evidence="2" type="ORF">KDJ56_11215</name>
</gene>
<dbReference type="CDD" id="cd16376">
    <property type="entry name" value="Avd_like"/>
    <property type="match status" value="1"/>
</dbReference>
<reference evidence="2" key="1">
    <citation type="submission" date="2021-04" db="EMBL/GenBank/DDBJ databases">
        <title>Brevibacillus composti FJAT-54423, complete genome.</title>
        <authorList>
            <person name="Tang R."/>
        </authorList>
    </citation>
    <scope>NUCLEOTIDE SEQUENCE</scope>
    <source>
        <strain evidence="2">FJAT-54424</strain>
    </source>
</reference>
<organism evidence="2 3">
    <name type="scientific">Brevibacillus composti</name>
    <dbReference type="NCBI Taxonomy" id="2796470"/>
    <lineage>
        <taxon>Bacteria</taxon>
        <taxon>Bacillati</taxon>
        <taxon>Bacillota</taxon>
        <taxon>Bacilli</taxon>
        <taxon>Bacillales</taxon>
        <taxon>Paenibacillaceae</taxon>
        <taxon>Brevibacillus</taxon>
    </lineage>
</organism>
<dbReference type="Gene3D" id="1.20.1440.60">
    <property type="entry name" value="23S rRNA-intervening sequence"/>
    <property type="match status" value="1"/>
</dbReference>
<name>A0ABX7ZAX6_9BACL</name>
<protein>
    <submittedName>
        <fullName evidence="2">Diversity-generating retroelement protein Avd</fullName>
    </submittedName>
</protein>
<dbReference type="NCBIfam" id="TIGR02436">
    <property type="entry name" value="four helix bundle protein"/>
    <property type="match status" value="1"/>
</dbReference>
<dbReference type="InterPro" id="IPR036583">
    <property type="entry name" value="23S_rRNA_IVS_sf"/>
</dbReference>